<dbReference type="PANTHER" id="PTHR43409:SF4">
    <property type="entry name" value="RADICAL SAM SUPERFAMILY PROTEIN"/>
    <property type="match status" value="1"/>
</dbReference>
<dbReference type="CDD" id="cd01335">
    <property type="entry name" value="Radical_SAM"/>
    <property type="match status" value="1"/>
</dbReference>
<gene>
    <name evidence="7" type="ORF">H8J70_08280</name>
</gene>
<dbReference type="Proteomes" id="UP000606870">
    <property type="component" value="Unassembled WGS sequence"/>
</dbReference>
<evidence type="ECO:0000256" key="3">
    <source>
        <dbReference type="ARBA" id="ARBA00022723"/>
    </source>
</evidence>
<dbReference type="SMART" id="SM00729">
    <property type="entry name" value="Elp3"/>
    <property type="match status" value="1"/>
</dbReference>
<dbReference type="SFLD" id="SFLDG01082">
    <property type="entry name" value="B12-binding_domain_containing"/>
    <property type="match status" value="1"/>
</dbReference>
<keyword evidence="2" id="KW-0949">S-adenosyl-L-methionine</keyword>
<keyword evidence="4" id="KW-0408">Iron</keyword>
<evidence type="ECO:0000313" key="7">
    <source>
        <dbReference type="EMBL" id="MBC3537248.1"/>
    </source>
</evidence>
<comment type="caution">
    <text evidence="7">The sequence shown here is derived from an EMBL/GenBank/DDBJ whole genome shotgun (WGS) entry which is preliminary data.</text>
</comment>
<sequence>MFIDDAEGLVFRPPSEAYSFILRATIGCSHNTCTFCPMYKESRFRVRPLDEIDGIIERGAAAYPHIRRLFIADGDALVLRTDQLLHIIEKCYASFPALTRIGAYATPADLNRKTPEELKALHDAGLAILYMGIESGDDAVLTHVNKGTTAAATITAGQKALAAGFKLSAMILLGLGGQERTHEHALHTADVVSAINPTMLSALSLIIPPTVPLYEDVQRGTFTPLTAKGFIRELRELLAHTEMTRPCIFRSNHVSNLAPVGGNLPQDKEKMIQALDLMLPHMDDTTPLLGNIHNF</sequence>
<dbReference type="SUPFAM" id="SSF102114">
    <property type="entry name" value="Radical SAM enzymes"/>
    <property type="match status" value="1"/>
</dbReference>
<name>A0ABR6VJH8_9FIRM</name>
<evidence type="ECO:0000313" key="8">
    <source>
        <dbReference type="Proteomes" id="UP000606870"/>
    </source>
</evidence>
<keyword evidence="8" id="KW-1185">Reference proteome</keyword>
<evidence type="ECO:0000256" key="4">
    <source>
        <dbReference type="ARBA" id="ARBA00023004"/>
    </source>
</evidence>
<dbReference type="InterPro" id="IPR058240">
    <property type="entry name" value="rSAM_sf"/>
</dbReference>
<keyword evidence="3" id="KW-0479">Metal-binding</keyword>
<dbReference type="InterPro" id="IPR007197">
    <property type="entry name" value="rSAM"/>
</dbReference>
<evidence type="ECO:0000259" key="6">
    <source>
        <dbReference type="PROSITE" id="PS51918"/>
    </source>
</evidence>
<accession>A0ABR6VJH8</accession>
<dbReference type="InterPro" id="IPR051198">
    <property type="entry name" value="BchE-like"/>
</dbReference>
<dbReference type="EMBL" id="JACOGK010000022">
    <property type="protein sequence ID" value="MBC3537248.1"/>
    <property type="molecule type" value="Genomic_DNA"/>
</dbReference>
<dbReference type="InterPro" id="IPR013785">
    <property type="entry name" value="Aldolase_TIM"/>
</dbReference>
<comment type="cofactor">
    <cofactor evidence="1">
        <name>[4Fe-4S] cluster</name>
        <dbReference type="ChEBI" id="CHEBI:49883"/>
    </cofactor>
</comment>
<dbReference type="SFLD" id="SFLDG01095">
    <property type="entry name" value="Uncharacterised_Radical_SAM_Su"/>
    <property type="match status" value="1"/>
</dbReference>
<protein>
    <submittedName>
        <fullName evidence="7">Radical SAM protein</fullName>
    </submittedName>
</protein>
<evidence type="ECO:0000256" key="1">
    <source>
        <dbReference type="ARBA" id="ARBA00001966"/>
    </source>
</evidence>
<dbReference type="PANTHER" id="PTHR43409">
    <property type="entry name" value="ANAEROBIC MAGNESIUM-PROTOPORPHYRIN IX MONOMETHYL ESTER CYCLASE-RELATED"/>
    <property type="match status" value="1"/>
</dbReference>
<dbReference type="Pfam" id="PF04055">
    <property type="entry name" value="Radical_SAM"/>
    <property type="match status" value="1"/>
</dbReference>
<proteinExistence type="predicted"/>
<dbReference type="PROSITE" id="PS51918">
    <property type="entry name" value="RADICAL_SAM"/>
    <property type="match status" value="1"/>
</dbReference>
<evidence type="ECO:0000256" key="5">
    <source>
        <dbReference type="ARBA" id="ARBA00023014"/>
    </source>
</evidence>
<evidence type="ECO:0000256" key="2">
    <source>
        <dbReference type="ARBA" id="ARBA00022691"/>
    </source>
</evidence>
<reference evidence="7 8" key="1">
    <citation type="submission" date="2020-08" db="EMBL/GenBank/DDBJ databases">
        <authorList>
            <person name="Liu C."/>
            <person name="Sun Q."/>
        </authorList>
    </citation>
    <scope>NUCLEOTIDE SEQUENCE [LARGE SCALE GENOMIC DNA]</scope>
    <source>
        <strain evidence="7 8">NSJ-59</strain>
    </source>
</reference>
<feature type="domain" description="Radical SAM core" evidence="6">
    <location>
        <begin position="14"/>
        <end position="233"/>
    </location>
</feature>
<keyword evidence="5" id="KW-0411">Iron-sulfur</keyword>
<dbReference type="InterPro" id="IPR006638">
    <property type="entry name" value="Elp3/MiaA/NifB-like_rSAM"/>
</dbReference>
<dbReference type="RefSeq" id="WP_186503499.1">
    <property type="nucleotide sequence ID" value="NZ_JACOGK010000022.1"/>
</dbReference>
<dbReference type="SFLD" id="SFLDS00029">
    <property type="entry name" value="Radical_SAM"/>
    <property type="match status" value="1"/>
</dbReference>
<organism evidence="7 8">
    <name type="scientific">Megasphaera hominis</name>
    <dbReference type="NCBI Taxonomy" id="159836"/>
    <lineage>
        <taxon>Bacteria</taxon>
        <taxon>Bacillati</taxon>
        <taxon>Bacillota</taxon>
        <taxon>Negativicutes</taxon>
        <taxon>Veillonellales</taxon>
        <taxon>Veillonellaceae</taxon>
        <taxon>Megasphaera</taxon>
    </lineage>
</organism>
<dbReference type="Gene3D" id="3.20.20.70">
    <property type="entry name" value="Aldolase class I"/>
    <property type="match status" value="1"/>
</dbReference>